<name>D9QIA0_BRESC</name>
<gene>
    <name evidence="1" type="ordered locus">Bresu_0088</name>
</gene>
<dbReference type="InterPro" id="IPR002052">
    <property type="entry name" value="DNA_methylase_N6_adenine_CS"/>
</dbReference>
<keyword evidence="2" id="KW-1185">Reference proteome</keyword>
<dbReference type="AlphaFoldDB" id="D9QIA0"/>
<dbReference type="GO" id="GO:0032259">
    <property type="term" value="P:methylation"/>
    <property type="evidence" value="ECO:0007669"/>
    <property type="project" value="InterPro"/>
</dbReference>
<dbReference type="BioCyc" id="BSUB633149:G1GM8-89-MONOMER"/>
<dbReference type="RefSeq" id="WP_013267507.1">
    <property type="nucleotide sequence ID" value="NC_014375.1"/>
</dbReference>
<sequence length="238" mass="26279">MTSLPRNAMAVMAHRVTTDPDSSDFAPTPPWGGRAGAEIIRELDPHAQSAWDPACGGLHLVHGLEDYFPTVHASDAYLYDGNVIHDFLGPDRPPFGAVDWIVTNPPFRPAGAFIRRAYGLAGRGVAMLLRTGMLEGQARHGLIYGDCPYAVVAPFSERLPIHMGRYEADGSSAAFYSWFFWIKPILRPRRFMSRWPDGAWRPSVRDIAPGAEKRLFRSSDLAFAVTDPNAVRTEAADV</sequence>
<dbReference type="STRING" id="633149.Bresu_0088"/>
<dbReference type="InParanoid" id="D9QIA0"/>
<reference evidence="2" key="1">
    <citation type="journal article" date="2011" name="J. Bacteriol.">
        <title>Genome sequences of eight morphologically diverse alphaproteobacteria.</title>
        <authorList>
            <consortium name="US DOE Joint Genome Institute"/>
            <person name="Brown P.J."/>
            <person name="Kysela D.T."/>
            <person name="Buechlein A."/>
            <person name="Hemmerich C."/>
            <person name="Brun Y.V."/>
        </authorList>
    </citation>
    <scope>NUCLEOTIDE SEQUENCE [LARGE SCALE GENOMIC DNA]</scope>
    <source>
        <strain evidence="2">ATCC 15264 / DSM 4735 / LMG 14903 / NBRC 16000 / CB 81</strain>
    </source>
</reference>
<dbReference type="KEGG" id="bsb:Bresu_0088"/>
<proteinExistence type="predicted"/>
<dbReference type="GO" id="GO:0008168">
    <property type="term" value="F:methyltransferase activity"/>
    <property type="evidence" value="ECO:0007669"/>
    <property type="project" value="InterPro"/>
</dbReference>
<dbReference type="GO" id="GO:0003676">
    <property type="term" value="F:nucleic acid binding"/>
    <property type="evidence" value="ECO:0007669"/>
    <property type="project" value="InterPro"/>
</dbReference>
<evidence type="ECO:0008006" key="3">
    <source>
        <dbReference type="Google" id="ProtNLM"/>
    </source>
</evidence>
<dbReference type="OrthoDB" id="1079385at2"/>
<dbReference type="EMBL" id="CP002102">
    <property type="protein sequence ID" value="ADK99402.1"/>
    <property type="molecule type" value="Genomic_DNA"/>
</dbReference>
<organism evidence="1 2">
    <name type="scientific">Brevundimonas subvibrioides (strain ATCC 15264 / DSM 4735 / LMG 14903 / NBRC 16000 / CB 81)</name>
    <name type="common">Caulobacter subvibrioides</name>
    <dbReference type="NCBI Taxonomy" id="633149"/>
    <lineage>
        <taxon>Bacteria</taxon>
        <taxon>Pseudomonadati</taxon>
        <taxon>Pseudomonadota</taxon>
        <taxon>Alphaproteobacteria</taxon>
        <taxon>Caulobacterales</taxon>
        <taxon>Caulobacteraceae</taxon>
        <taxon>Brevundimonas</taxon>
    </lineage>
</organism>
<dbReference type="Proteomes" id="UP000002696">
    <property type="component" value="Chromosome"/>
</dbReference>
<protein>
    <recommendedName>
        <fullName evidence="3">Methyltransferase</fullName>
    </recommendedName>
</protein>
<accession>D9QIA0</accession>
<dbReference type="PROSITE" id="PS00092">
    <property type="entry name" value="N6_MTASE"/>
    <property type="match status" value="1"/>
</dbReference>
<evidence type="ECO:0000313" key="1">
    <source>
        <dbReference type="EMBL" id="ADK99402.1"/>
    </source>
</evidence>
<dbReference type="eggNOG" id="COG0286">
    <property type="taxonomic scope" value="Bacteria"/>
</dbReference>
<dbReference type="HOGENOM" id="CLU_094523_0_0_5"/>
<evidence type="ECO:0000313" key="2">
    <source>
        <dbReference type="Proteomes" id="UP000002696"/>
    </source>
</evidence>